<reference evidence="1" key="1">
    <citation type="submission" date="2020-01" db="EMBL/GenBank/DDBJ databases">
        <authorList>
            <person name="Richard D."/>
        </authorList>
    </citation>
    <scope>NUCLEOTIDE SEQUENCE</scope>
    <source>
        <strain evidence="1">JP541</strain>
    </source>
</reference>
<accession>A0A8I0H3S9</accession>
<feature type="non-terminal residue" evidence="1">
    <location>
        <position position="1"/>
    </location>
</feature>
<dbReference type="AlphaFoldDB" id="A0A8I0H3S9"/>
<comment type="caution">
    <text evidence="1">The sequence shown here is derived from an EMBL/GenBank/DDBJ whole genome shotgun (WGS) entry which is preliminary data.</text>
</comment>
<dbReference type="EMBL" id="JAABFR010000544">
    <property type="protein sequence ID" value="MBD4335960.1"/>
    <property type="molecule type" value="Genomic_DNA"/>
</dbReference>
<name>A0A8I0H3S9_XANCI</name>
<dbReference type="InterPro" id="IPR037225">
    <property type="entry name" value="Nuo51_FMN-bd_sf"/>
</dbReference>
<evidence type="ECO:0000313" key="2">
    <source>
        <dbReference type="Proteomes" id="UP000653002"/>
    </source>
</evidence>
<sequence length="76" mass="8309">ASVLSQKELRELARLAGIVDELDGVPLHRKLRDWSELNVSCLVVDAVEGEPYGAAALGVLEVQARQVMEGLRLAQR</sequence>
<protein>
    <submittedName>
        <fullName evidence="1">Uncharacterized protein</fullName>
    </submittedName>
</protein>
<feature type="non-terminal residue" evidence="1">
    <location>
        <position position="76"/>
    </location>
</feature>
<gene>
    <name evidence="1" type="ORF">GUH15_07795</name>
</gene>
<evidence type="ECO:0000313" key="1">
    <source>
        <dbReference type="EMBL" id="MBD4335960.1"/>
    </source>
</evidence>
<dbReference type="Proteomes" id="UP000653002">
    <property type="component" value="Unassembled WGS sequence"/>
</dbReference>
<proteinExistence type="predicted"/>
<organism evidence="1 2">
    <name type="scientific">Xanthomonas citri pv. citri</name>
    <dbReference type="NCBI Taxonomy" id="611301"/>
    <lineage>
        <taxon>Bacteria</taxon>
        <taxon>Pseudomonadati</taxon>
        <taxon>Pseudomonadota</taxon>
        <taxon>Gammaproteobacteria</taxon>
        <taxon>Lysobacterales</taxon>
        <taxon>Lysobacteraceae</taxon>
        <taxon>Xanthomonas</taxon>
    </lineage>
</organism>
<dbReference type="SUPFAM" id="SSF142019">
    <property type="entry name" value="Nqo1 FMN-binding domain-like"/>
    <property type="match status" value="1"/>
</dbReference>